<name>A0ACC0Y9N5_9ROSI</name>
<dbReference type="Proteomes" id="UP001163603">
    <property type="component" value="Chromosome 8"/>
</dbReference>
<proteinExistence type="predicted"/>
<comment type="caution">
    <text evidence="1">The sequence shown here is derived from an EMBL/GenBank/DDBJ whole genome shotgun (WGS) entry which is preliminary data.</text>
</comment>
<evidence type="ECO:0000313" key="1">
    <source>
        <dbReference type="EMBL" id="KAJ0031205.1"/>
    </source>
</evidence>
<dbReference type="EMBL" id="CM047743">
    <property type="protein sequence ID" value="KAJ0031205.1"/>
    <property type="molecule type" value="Genomic_DNA"/>
</dbReference>
<keyword evidence="2" id="KW-1185">Reference proteome</keyword>
<evidence type="ECO:0000313" key="2">
    <source>
        <dbReference type="Proteomes" id="UP001163603"/>
    </source>
</evidence>
<sequence>MRPSLLVLAISLLLLSFCLSGAQGIRFKKGLLFSFGHHKSQNMHEERSVSLMKEGSDIGEVILCKEGQCSSSSSSGTLMKMKRVSRVSKKSKASKHWLPSIHEDYYGPRHHRPRHHYWILEGMTRKLITTTTTSSSSSTTTANKNEGNKATPTTKGKSSSNGDGDTEGEQGNFPTNSPPSSEQYVDITDITEMDYSPAKRKPPIHN</sequence>
<gene>
    <name evidence="1" type="ORF">Pint_14721</name>
</gene>
<reference evidence="2" key="1">
    <citation type="journal article" date="2023" name="G3 (Bethesda)">
        <title>Genome assembly and association tests identify interacting loci associated with vigor, precocity, and sex in interspecific pistachio rootstocks.</title>
        <authorList>
            <person name="Palmer W."/>
            <person name="Jacygrad E."/>
            <person name="Sagayaradj S."/>
            <person name="Cavanaugh K."/>
            <person name="Han R."/>
            <person name="Bertier L."/>
            <person name="Beede B."/>
            <person name="Kafkas S."/>
            <person name="Golino D."/>
            <person name="Preece J."/>
            <person name="Michelmore R."/>
        </authorList>
    </citation>
    <scope>NUCLEOTIDE SEQUENCE [LARGE SCALE GENOMIC DNA]</scope>
</reference>
<protein>
    <submittedName>
        <fullName evidence="1">Uncharacterized protein</fullName>
    </submittedName>
</protein>
<accession>A0ACC0Y9N5</accession>
<organism evidence="1 2">
    <name type="scientific">Pistacia integerrima</name>
    <dbReference type="NCBI Taxonomy" id="434235"/>
    <lineage>
        <taxon>Eukaryota</taxon>
        <taxon>Viridiplantae</taxon>
        <taxon>Streptophyta</taxon>
        <taxon>Embryophyta</taxon>
        <taxon>Tracheophyta</taxon>
        <taxon>Spermatophyta</taxon>
        <taxon>Magnoliopsida</taxon>
        <taxon>eudicotyledons</taxon>
        <taxon>Gunneridae</taxon>
        <taxon>Pentapetalae</taxon>
        <taxon>rosids</taxon>
        <taxon>malvids</taxon>
        <taxon>Sapindales</taxon>
        <taxon>Anacardiaceae</taxon>
        <taxon>Pistacia</taxon>
    </lineage>
</organism>